<dbReference type="Gene3D" id="3.30.1660.10">
    <property type="entry name" value="Flavin-binding protein dodecin"/>
    <property type="match status" value="1"/>
</dbReference>
<evidence type="ECO:0000256" key="1">
    <source>
        <dbReference type="ARBA" id="ARBA00022729"/>
    </source>
</evidence>
<evidence type="ECO:0000313" key="4">
    <source>
        <dbReference type="EMBL" id="VEI76843.1"/>
    </source>
</evidence>
<name>A0A3S4YGJ0_SERFO</name>
<keyword evidence="2" id="KW-0812">Transmembrane</keyword>
<feature type="domain" description="YdgH/BhsA/McbA-like" evidence="3">
    <location>
        <begin position="99"/>
        <end position="152"/>
    </location>
</feature>
<gene>
    <name evidence="4" type="primary">bhsA_8</name>
    <name evidence="4" type="ORF">NCTC13193_05526</name>
</gene>
<evidence type="ECO:0000259" key="3">
    <source>
        <dbReference type="Pfam" id="PF07338"/>
    </source>
</evidence>
<dbReference type="InterPro" id="IPR036275">
    <property type="entry name" value="YdgH-like_sf"/>
</dbReference>
<dbReference type="Proteomes" id="UP000270487">
    <property type="component" value="Chromosome"/>
</dbReference>
<dbReference type="InterPro" id="IPR010854">
    <property type="entry name" value="YdgH/BhsA/McbA-like_dom"/>
</dbReference>
<keyword evidence="2" id="KW-0472">Membrane</keyword>
<dbReference type="PANTHER" id="PTHR34156">
    <property type="entry name" value="OUTER MEMBRANE PROTEIN-RELATED-RELATED"/>
    <property type="match status" value="1"/>
</dbReference>
<protein>
    <submittedName>
        <fullName evidence="4">Multiple stress resistance protein BhsA</fullName>
    </submittedName>
</protein>
<dbReference type="Pfam" id="PF07338">
    <property type="entry name" value="YdgH_BhsA-like"/>
    <property type="match status" value="1"/>
</dbReference>
<dbReference type="InterPro" id="IPR051096">
    <property type="entry name" value="BhsA/McbA_stress_biofilm_assoc"/>
</dbReference>
<proteinExistence type="predicted"/>
<organism evidence="4 5">
    <name type="scientific">Serratia fonticola</name>
    <dbReference type="NCBI Taxonomy" id="47917"/>
    <lineage>
        <taxon>Bacteria</taxon>
        <taxon>Pseudomonadati</taxon>
        <taxon>Pseudomonadota</taxon>
        <taxon>Gammaproteobacteria</taxon>
        <taxon>Enterobacterales</taxon>
        <taxon>Yersiniaceae</taxon>
        <taxon>Serratia</taxon>
    </lineage>
</organism>
<feature type="transmembrane region" description="Helical" evidence="2">
    <location>
        <begin position="67"/>
        <end position="88"/>
    </location>
</feature>
<dbReference type="InterPro" id="IPR025543">
    <property type="entry name" value="Dodecin-like"/>
</dbReference>
<dbReference type="SUPFAM" id="SSF159871">
    <property type="entry name" value="YdgH-like"/>
    <property type="match status" value="1"/>
</dbReference>
<keyword evidence="1" id="KW-0732">Signal</keyword>
<keyword evidence="2" id="KW-1133">Transmembrane helix</keyword>
<dbReference type="AlphaFoldDB" id="A0A3S4YGJ0"/>
<reference evidence="4 5" key="1">
    <citation type="submission" date="2018-12" db="EMBL/GenBank/DDBJ databases">
        <authorList>
            <consortium name="Pathogen Informatics"/>
        </authorList>
    </citation>
    <scope>NUCLEOTIDE SEQUENCE [LARGE SCALE GENOMIC DNA]</scope>
    <source>
        <strain evidence="4 5">NCTC13193</strain>
    </source>
</reference>
<evidence type="ECO:0000313" key="5">
    <source>
        <dbReference type="Proteomes" id="UP000270487"/>
    </source>
</evidence>
<accession>A0A3S4YGJ0</accession>
<dbReference type="EMBL" id="LR134492">
    <property type="protein sequence ID" value="VEI76843.1"/>
    <property type="molecule type" value="Genomic_DNA"/>
</dbReference>
<sequence>MRGYKVNVGLSIFTLAICFWAEGASSGKATKLLDVAVAKLDDAFVVSRFHKNPIYPLRGIVMKSLKMIVAALIVGSVSFGSMAATLLTKDELDKNPGKYEKIGTVSSTAQATDPMDLKDELSKLADEKGGQYYVVLAAREHGKFSAVADVYKDKQ</sequence>
<dbReference type="PANTHER" id="PTHR34156:SF9">
    <property type="entry name" value="SECRETED PROTEIN"/>
    <property type="match status" value="1"/>
</dbReference>
<evidence type="ECO:0000256" key="2">
    <source>
        <dbReference type="SAM" id="Phobius"/>
    </source>
</evidence>